<protein>
    <recommendedName>
        <fullName evidence="1">Polymerase nucleotidyl transferase domain-containing protein</fullName>
    </recommendedName>
</protein>
<dbReference type="CDD" id="cd05403">
    <property type="entry name" value="NT_KNTase_like"/>
    <property type="match status" value="1"/>
</dbReference>
<sequence>MTPPQLIEFCRKWQIAELAVFGSILRDDFRADGDDPSDIDLLFRYLPNTNMSLLRRARMKIEMEKLCQRPVDLVLFSETIASHNLNRKKYILESARLIYVKR</sequence>
<gene>
    <name evidence="2" type="ORF">PROH_11195</name>
</gene>
<dbReference type="Pfam" id="PF01909">
    <property type="entry name" value="NTP_transf_2"/>
    <property type="match status" value="1"/>
</dbReference>
<dbReference type="SUPFAM" id="SSF81301">
    <property type="entry name" value="Nucleotidyltransferase"/>
    <property type="match status" value="1"/>
</dbReference>
<dbReference type="GO" id="GO:0016779">
    <property type="term" value="F:nucleotidyltransferase activity"/>
    <property type="evidence" value="ECO:0007669"/>
    <property type="project" value="InterPro"/>
</dbReference>
<dbReference type="EMBL" id="AJTX02000004">
    <property type="protein sequence ID" value="KKJ00580.1"/>
    <property type="molecule type" value="Genomic_DNA"/>
</dbReference>
<feature type="domain" description="Polymerase nucleotidyl transferase" evidence="1">
    <location>
        <begin position="8"/>
        <end position="97"/>
    </location>
</feature>
<accession>A0A0M2PWL9</accession>
<dbReference type="InterPro" id="IPR002934">
    <property type="entry name" value="Polymerase_NTP_transf_dom"/>
</dbReference>
<dbReference type="Proteomes" id="UP000034681">
    <property type="component" value="Unassembled WGS sequence"/>
</dbReference>
<dbReference type="InterPro" id="IPR043519">
    <property type="entry name" value="NT_sf"/>
</dbReference>
<evidence type="ECO:0000259" key="1">
    <source>
        <dbReference type="Pfam" id="PF01909"/>
    </source>
</evidence>
<evidence type="ECO:0000313" key="3">
    <source>
        <dbReference type="Proteomes" id="UP000034681"/>
    </source>
</evidence>
<reference evidence="2" key="1">
    <citation type="submission" date="2012-04" db="EMBL/GenBank/DDBJ databases">
        <authorList>
            <person name="Borisov I.G."/>
            <person name="Ivanikova N.V."/>
            <person name="Pinevich A.V."/>
        </authorList>
    </citation>
    <scope>NUCLEOTIDE SEQUENCE [LARGE SCALE GENOMIC DNA]</scope>
    <source>
        <strain evidence="2">CALU 1027</strain>
    </source>
</reference>
<dbReference type="AlphaFoldDB" id="A0A0M2PWL9"/>
<keyword evidence="3" id="KW-1185">Reference proteome</keyword>
<name>A0A0M2PWL9_PROHO</name>
<dbReference type="Gene3D" id="3.30.460.10">
    <property type="entry name" value="Beta Polymerase, domain 2"/>
    <property type="match status" value="1"/>
</dbReference>
<comment type="caution">
    <text evidence="2">The sequence shown here is derived from an EMBL/GenBank/DDBJ whole genome shotgun (WGS) entry which is preliminary data.</text>
</comment>
<organism evidence="2 3">
    <name type="scientific">Prochlorothrix hollandica PCC 9006 = CALU 1027</name>
    <dbReference type="NCBI Taxonomy" id="317619"/>
    <lineage>
        <taxon>Bacteria</taxon>
        <taxon>Bacillati</taxon>
        <taxon>Cyanobacteriota</taxon>
        <taxon>Cyanophyceae</taxon>
        <taxon>Prochlorotrichales</taxon>
        <taxon>Prochlorotrichaceae</taxon>
        <taxon>Prochlorothrix</taxon>
    </lineage>
</organism>
<dbReference type="STRING" id="317619.GCA_000332315_01015"/>
<proteinExistence type="predicted"/>
<evidence type="ECO:0000313" key="2">
    <source>
        <dbReference type="EMBL" id="KKJ00580.1"/>
    </source>
</evidence>